<dbReference type="GO" id="GO:0003677">
    <property type="term" value="F:DNA binding"/>
    <property type="evidence" value="ECO:0007669"/>
    <property type="project" value="UniProtKB-KW"/>
</dbReference>
<dbReference type="Gene3D" id="3.40.50.2300">
    <property type="match status" value="1"/>
</dbReference>
<dbReference type="InterPro" id="IPR011006">
    <property type="entry name" value="CheY-like_superfamily"/>
</dbReference>
<dbReference type="PROSITE" id="PS50930">
    <property type="entry name" value="HTH_LYTTR"/>
    <property type="match status" value="1"/>
</dbReference>
<dbReference type="PROSITE" id="PS50110">
    <property type="entry name" value="RESPONSE_REGULATORY"/>
    <property type="match status" value="1"/>
</dbReference>
<dbReference type="EMBL" id="AJJU01000017">
    <property type="protein sequence ID" value="EID73913.1"/>
    <property type="molecule type" value="Genomic_DNA"/>
</dbReference>
<gene>
    <name evidence="4" type="ORF">W5A_10120</name>
</gene>
<dbReference type="Pfam" id="PF04397">
    <property type="entry name" value="LytTR"/>
    <property type="match status" value="1"/>
</dbReference>
<sequence>MLNVVIIDDEKKAIDSLEWELKNSELQVTILGVFTKAADAVSFVQSHSVDCIFLDVEMPGMDGFSFLSKCSDRTFSVIFTTAFNEYAIKAIKERALDYLLKPIDSEDLNNALLKAYNEKKDKILQKLLEDKLLQLNTDSSHIRISIPIDGKLIFIDTDEIIYCESQGNYSKIYLENGESYFLTKKLKFLEELLPNELFFRIHNSFVIGLHKVRAFYKNDSYVLMTNKKKIPVSRQRKTDFLNKL</sequence>
<dbReference type="OrthoDB" id="2168082at2"/>
<dbReference type="Proteomes" id="UP000005938">
    <property type="component" value="Unassembled WGS sequence"/>
</dbReference>
<evidence type="ECO:0000259" key="2">
    <source>
        <dbReference type="PROSITE" id="PS50110"/>
    </source>
</evidence>
<feature type="domain" description="HTH LytTR-type" evidence="3">
    <location>
        <begin position="144"/>
        <end position="244"/>
    </location>
</feature>
<dbReference type="InterPro" id="IPR046947">
    <property type="entry name" value="LytR-like"/>
</dbReference>
<keyword evidence="1" id="KW-0597">Phosphoprotein</keyword>
<evidence type="ECO:0000313" key="4">
    <source>
        <dbReference type="EMBL" id="EID73913.1"/>
    </source>
</evidence>
<feature type="modified residue" description="4-aspartylphosphate" evidence="1">
    <location>
        <position position="55"/>
    </location>
</feature>
<evidence type="ECO:0000313" key="5">
    <source>
        <dbReference type="Proteomes" id="UP000005938"/>
    </source>
</evidence>
<dbReference type="PANTHER" id="PTHR37299:SF1">
    <property type="entry name" value="STAGE 0 SPORULATION PROTEIN A HOMOLOG"/>
    <property type="match status" value="1"/>
</dbReference>
<reference evidence="4 5" key="1">
    <citation type="journal article" date="2012" name="J. Bacteriol.">
        <title>Genome Sequence of the Halotolerant Bacterium Imtechella halotolerans K1T.</title>
        <authorList>
            <person name="Kumar S."/>
            <person name="Vikram S."/>
            <person name="Subramanian S."/>
            <person name="Raghava G.P."/>
            <person name="Pinnaka A.K."/>
        </authorList>
    </citation>
    <scope>NUCLEOTIDE SEQUENCE [LARGE SCALE GENOMIC DNA]</scope>
    <source>
        <strain evidence="4 5">K1</strain>
    </source>
</reference>
<protein>
    <submittedName>
        <fullName evidence="4">LytTr DNA-binding domain family protein</fullName>
    </submittedName>
</protein>
<dbReference type="PANTHER" id="PTHR37299">
    <property type="entry name" value="TRANSCRIPTIONAL REGULATOR-RELATED"/>
    <property type="match status" value="1"/>
</dbReference>
<evidence type="ECO:0000259" key="3">
    <source>
        <dbReference type="PROSITE" id="PS50930"/>
    </source>
</evidence>
<name>I0WBZ7_9FLAO</name>
<keyword evidence="4" id="KW-0238">DNA-binding</keyword>
<proteinExistence type="predicted"/>
<dbReference type="Gene3D" id="2.40.50.1020">
    <property type="entry name" value="LytTr DNA-binding domain"/>
    <property type="match status" value="1"/>
</dbReference>
<evidence type="ECO:0000256" key="1">
    <source>
        <dbReference type="PROSITE-ProRule" id="PRU00169"/>
    </source>
</evidence>
<dbReference type="SUPFAM" id="SSF52172">
    <property type="entry name" value="CheY-like"/>
    <property type="match status" value="1"/>
</dbReference>
<dbReference type="InterPro" id="IPR001789">
    <property type="entry name" value="Sig_transdc_resp-reg_receiver"/>
</dbReference>
<dbReference type="SMART" id="SM00448">
    <property type="entry name" value="REC"/>
    <property type="match status" value="1"/>
</dbReference>
<dbReference type="GO" id="GO:0000156">
    <property type="term" value="F:phosphorelay response regulator activity"/>
    <property type="evidence" value="ECO:0007669"/>
    <property type="project" value="InterPro"/>
</dbReference>
<dbReference type="Pfam" id="PF00072">
    <property type="entry name" value="Response_reg"/>
    <property type="match status" value="1"/>
</dbReference>
<dbReference type="STRING" id="946077.W5A_10120"/>
<keyword evidence="5" id="KW-1185">Reference proteome</keyword>
<dbReference type="InterPro" id="IPR007492">
    <property type="entry name" value="LytTR_DNA-bd_dom"/>
</dbReference>
<comment type="caution">
    <text evidence="4">The sequence shown here is derived from an EMBL/GenBank/DDBJ whole genome shotgun (WGS) entry which is preliminary data.</text>
</comment>
<dbReference type="AlphaFoldDB" id="I0WBZ7"/>
<dbReference type="eggNOG" id="COG3279">
    <property type="taxonomic scope" value="Bacteria"/>
</dbReference>
<organism evidence="4 5">
    <name type="scientific">Imtechella halotolerans K1</name>
    <dbReference type="NCBI Taxonomy" id="946077"/>
    <lineage>
        <taxon>Bacteria</taxon>
        <taxon>Pseudomonadati</taxon>
        <taxon>Bacteroidota</taxon>
        <taxon>Flavobacteriia</taxon>
        <taxon>Flavobacteriales</taxon>
        <taxon>Flavobacteriaceae</taxon>
        <taxon>Imtechella</taxon>
    </lineage>
</organism>
<dbReference type="SMART" id="SM00850">
    <property type="entry name" value="LytTR"/>
    <property type="match status" value="1"/>
</dbReference>
<accession>I0WBZ7</accession>
<feature type="domain" description="Response regulatory" evidence="2">
    <location>
        <begin position="3"/>
        <end position="116"/>
    </location>
</feature>